<dbReference type="HOGENOM" id="CLU_335275_0_0_1"/>
<dbReference type="PANTHER" id="PTHR24148:SF64">
    <property type="entry name" value="HETEROKARYON INCOMPATIBILITY DOMAIN-CONTAINING PROTEIN"/>
    <property type="match status" value="1"/>
</dbReference>
<sequence>MAQPQKLSSPTPSVCHGCRQRCFDLSSTAASSASGTDRSDASSCGPDPHYYNLDLLEGVFSTCSTDVPPTVTQARSLASALGLGEPGSYPGFRWQVAAHTYADLAPGKLQLPGKHRHSGNFDWVGPQKIDLPKYLWDNVTFATVEATPERLRRYCAVSWTWGRYQKGYATGTPEWRNTRGVAWRVPKLPLVRSRFFGKPVDRLTHLKHLLCRIKAFRYFWVDVLCINQGADDAAKAEKKSEIAKQAQIFANATASIAYLWGLDERDRHDLSRALGALGGLLASCICFRPGQPFLGASRASSGCTFPQHTEWDHLFTRLQDDKWFTSLWALQEMVLFPSAIWMTQDGGLVTVNKHPVTTRLFATAVRLLQNMSKIRAQQWHVEEKWYVRKNNINKSRYLKLRKAIDDLEHRRRVALHEESRRQEHHSLETELCIEVSTEPRIPSVLKHKLADQPLQDEVDKWIKWSFGKAGIDVSLGANRTAILIAGSNREVVDNQSKEYALLAALKIGYDRKLVPDEFQDFLECEERHFSHNLLNIILREEGPRMFNVLHESFVPEFKTHSSNMLDVSDWESLPATFPYLEIALPDKPKSQRRNSDDDGDWVLVTKRIESLQSEVPYHQNGRSRYVAIPRPRDRILTDMLPWKAAYANYKDSSYDDSVGGIPIPEDIRNWHLHPSGKVHIPSSAKIQDISTGTEIKLCLNGGEVEYDISGPSDLKLIGATQSWLSEKLGKKPKFIFLPLYTCHSGPRDVGGRTRRPVRNHPAGNRQETFGVVLVGKSRLRKEQSHTTWSKLGMYSGTGPTTTLGWKDGIVVTSPHDDARISAPQFRRECQELSGVATLFKQSSSDMAAMVEEGIEGIHLTEILRVRSNEPLDPERAGTNGFRSHFVRYFGWVFGATP</sequence>
<feature type="domain" description="Heterokaryon incompatibility" evidence="1">
    <location>
        <begin position="154"/>
        <end position="332"/>
    </location>
</feature>
<dbReference type="EMBL" id="KN846962">
    <property type="protein sequence ID" value="KIW63239.1"/>
    <property type="molecule type" value="Genomic_DNA"/>
</dbReference>
<name>A0A0D2FT48_9EURO</name>
<evidence type="ECO:0000313" key="3">
    <source>
        <dbReference type="Proteomes" id="UP000054266"/>
    </source>
</evidence>
<dbReference type="PANTHER" id="PTHR24148">
    <property type="entry name" value="ANKYRIN REPEAT DOMAIN-CONTAINING PROTEIN 39 HOMOLOG-RELATED"/>
    <property type="match status" value="1"/>
</dbReference>
<dbReference type="STRING" id="5601.A0A0D2FT48"/>
<dbReference type="AlphaFoldDB" id="A0A0D2FT48"/>
<dbReference type="Pfam" id="PF06985">
    <property type="entry name" value="HET"/>
    <property type="match status" value="1"/>
</dbReference>
<proteinExistence type="predicted"/>
<evidence type="ECO:0000259" key="1">
    <source>
        <dbReference type="Pfam" id="PF06985"/>
    </source>
</evidence>
<gene>
    <name evidence="2" type="ORF">PV04_10102</name>
</gene>
<reference evidence="2 3" key="1">
    <citation type="submission" date="2015-01" db="EMBL/GenBank/DDBJ databases">
        <title>The Genome Sequence of Capronia semiimmersa CBS27337.</title>
        <authorList>
            <consortium name="The Broad Institute Genomics Platform"/>
            <person name="Cuomo C."/>
            <person name="de Hoog S."/>
            <person name="Gorbushina A."/>
            <person name="Stielow B."/>
            <person name="Teixiera M."/>
            <person name="Abouelleil A."/>
            <person name="Chapman S.B."/>
            <person name="Priest M."/>
            <person name="Young S.K."/>
            <person name="Wortman J."/>
            <person name="Nusbaum C."/>
            <person name="Birren B."/>
        </authorList>
    </citation>
    <scope>NUCLEOTIDE SEQUENCE [LARGE SCALE GENOMIC DNA]</scope>
    <source>
        <strain evidence="2 3">CBS 27337</strain>
    </source>
</reference>
<dbReference type="InterPro" id="IPR052895">
    <property type="entry name" value="HetReg/Transcr_Mod"/>
</dbReference>
<keyword evidence="3" id="KW-1185">Reference proteome</keyword>
<dbReference type="InterPro" id="IPR010730">
    <property type="entry name" value="HET"/>
</dbReference>
<accession>A0A0D2FT48</accession>
<dbReference type="Proteomes" id="UP000054266">
    <property type="component" value="Unassembled WGS sequence"/>
</dbReference>
<protein>
    <recommendedName>
        <fullName evidence="1">Heterokaryon incompatibility domain-containing protein</fullName>
    </recommendedName>
</protein>
<evidence type="ECO:0000313" key="2">
    <source>
        <dbReference type="EMBL" id="KIW63239.1"/>
    </source>
</evidence>
<organism evidence="2 3">
    <name type="scientific">Phialophora macrospora</name>
    <dbReference type="NCBI Taxonomy" id="1851006"/>
    <lineage>
        <taxon>Eukaryota</taxon>
        <taxon>Fungi</taxon>
        <taxon>Dikarya</taxon>
        <taxon>Ascomycota</taxon>
        <taxon>Pezizomycotina</taxon>
        <taxon>Eurotiomycetes</taxon>
        <taxon>Chaetothyriomycetidae</taxon>
        <taxon>Chaetothyriales</taxon>
        <taxon>Herpotrichiellaceae</taxon>
        <taxon>Phialophora</taxon>
    </lineage>
</organism>